<name>A0A9W9VFZ0_9EURO</name>
<dbReference type="Pfam" id="PF02179">
    <property type="entry name" value="BAG"/>
    <property type="match status" value="1"/>
</dbReference>
<reference evidence="2" key="1">
    <citation type="submission" date="2022-11" db="EMBL/GenBank/DDBJ databases">
        <authorList>
            <person name="Petersen C."/>
        </authorList>
    </citation>
    <scope>NUCLEOTIDE SEQUENCE</scope>
    <source>
        <strain evidence="2">IBT 29864</strain>
    </source>
</reference>
<dbReference type="GeneID" id="81437483"/>
<dbReference type="SUPFAM" id="SSF63491">
    <property type="entry name" value="BAG domain"/>
    <property type="match status" value="1"/>
</dbReference>
<dbReference type="SMART" id="SM00264">
    <property type="entry name" value="BAG"/>
    <property type="match status" value="1"/>
</dbReference>
<dbReference type="Gene3D" id="1.20.58.120">
    <property type="entry name" value="BAG domain"/>
    <property type="match status" value="1"/>
</dbReference>
<dbReference type="OrthoDB" id="417450at2759"/>
<dbReference type="GO" id="GO:0051087">
    <property type="term" value="F:protein-folding chaperone binding"/>
    <property type="evidence" value="ECO:0007669"/>
    <property type="project" value="InterPro"/>
</dbReference>
<organism evidence="2 3">
    <name type="scientific">Penicillium cataractarum</name>
    <dbReference type="NCBI Taxonomy" id="2100454"/>
    <lineage>
        <taxon>Eukaryota</taxon>
        <taxon>Fungi</taxon>
        <taxon>Dikarya</taxon>
        <taxon>Ascomycota</taxon>
        <taxon>Pezizomycotina</taxon>
        <taxon>Eurotiomycetes</taxon>
        <taxon>Eurotiomycetidae</taxon>
        <taxon>Eurotiales</taxon>
        <taxon>Aspergillaceae</taxon>
        <taxon>Penicillium</taxon>
    </lineage>
</organism>
<dbReference type="PROSITE" id="PS51035">
    <property type="entry name" value="BAG"/>
    <property type="match status" value="1"/>
</dbReference>
<comment type="caution">
    <text evidence="2">The sequence shown here is derived from an EMBL/GenBank/DDBJ whole genome shotgun (WGS) entry which is preliminary data.</text>
</comment>
<gene>
    <name evidence="2" type="ORF">N7496_005375</name>
</gene>
<proteinExistence type="predicted"/>
<dbReference type="RefSeq" id="XP_056556829.1">
    <property type="nucleotide sequence ID" value="XM_056698304.1"/>
</dbReference>
<evidence type="ECO:0000259" key="1">
    <source>
        <dbReference type="PROSITE" id="PS51035"/>
    </source>
</evidence>
<sequence>MTPPGKTVGRHFEFHEDQDYSNGNNSHFSQYGLLRANVIEQVQSYYQRHVDSGQEDFERLLLIAEEKKSRGEPTGPLPVPSVAPKRRYEAIIPPAPRMMTLKTPLEQANTLIEYLRRELTPLCEEYLADPPASPRKLEFEYRKLSETILARVMLKADGIEPRNETVKNARRALIREAQALLNRLDQVGRPQS</sequence>
<dbReference type="Proteomes" id="UP001147782">
    <property type="component" value="Unassembled WGS sequence"/>
</dbReference>
<evidence type="ECO:0000313" key="3">
    <source>
        <dbReference type="Proteomes" id="UP001147782"/>
    </source>
</evidence>
<feature type="domain" description="BAG" evidence="1">
    <location>
        <begin position="107"/>
        <end position="188"/>
    </location>
</feature>
<protein>
    <recommendedName>
        <fullName evidence="1">BAG domain-containing protein</fullName>
    </recommendedName>
</protein>
<keyword evidence="3" id="KW-1185">Reference proteome</keyword>
<dbReference type="EMBL" id="JAPZBS010000004">
    <property type="protein sequence ID" value="KAJ5377966.1"/>
    <property type="molecule type" value="Genomic_DNA"/>
</dbReference>
<dbReference type="InterPro" id="IPR036533">
    <property type="entry name" value="BAG_dom_sf"/>
</dbReference>
<evidence type="ECO:0000313" key="2">
    <source>
        <dbReference type="EMBL" id="KAJ5377966.1"/>
    </source>
</evidence>
<dbReference type="AlphaFoldDB" id="A0A9W9VFZ0"/>
<accession>A0A9W9VFZ0</accession>
<dbReference type="InterPro" id="IPR003103">
    <property type="entry name" value="BAG_domain"/>
</dbReference>
<reference evidence="2" key="2">
    <citation type="journal article" date="2023" name="IMA Fungus">
        <title>Comparative genomic study of the Penicillium genus elucidates a diverse pangenome and 15 lateral gene transfer events.</title>
        <authorList>
            <person name="Petersen C."/>
            <person name="Sorensen T."/>
            <person name="Nielsen M.R."/>
            <person name="Sondergaard T.E."/>
            <person name="Sorensen J.L."/>
            <person name="Fitzpatrick D.A."/>
            <person name="Frisvad J.C."/>
            <person name="Nielsen K.L."/>
        </authorList>
    </citation>
    <scope>NUCLEOTIDE SEQUENCE</scope>
    <source>
        <strain evidence="2">IBT 29864</strain>
    </source>
</reference>